<dbReference type="EMBL" id="JBHTOK010000056">
    <property type="protein sequence ID" value="MFD1441018.1"/>
    <property type="molecule type" value="Genomic_DNA"/>
</dbReference>
<reference evidence="3" key="1">
    <citation type="journal article" date="2019" name="Int. J. Syst. Evol. Microbiol.">
        <title>The Global Catalogue of Microorganisms (GCM) 10K type strain sequencing project: providing services to taxonomists for standard genome sequencing and annotation.</title>
        <authorList>
            <consortium name="The Broad Institute Genomics Platform"/>
            <consortium name="The Broad Institute Genome Sequencing Center for Infectious Disease"/>
            <person name="Wu L."/>
            <person name="Ma J."/>
        </authorList>
    </citation>
    <scope>NUCLEOTIDE SEQUENCE [LARGE SCALE GENOMIC DNA]</scope>
    <source>
        <strain evidence="3">CCM 8912</strain>
    </source>
</reference>
<sequence>MTEATAYRLKQIMTQEHLSLTQAAKQIGISASSMRKVLKDTTMSRPITFKINRFIEEHPVQQAKNSFTIFDSAEEEAKSAAPKKTRSAAKQTQTSSPESKTEAQSHPQAKQAVKQGTQKDSQKQPQKPAKQSQNAKNQAAKNDAQGEKPRRRGRRQQTDNAQAQPGKQTQTKQAQGQGEKATQQRRAMTTKAQTQPQTTAKATQESAGEQKSRPSRRARKAEASVEEQQTARTSAKTAQGRASRRQKTRADQPRPQSEAAAPQSAAVESAPNTPTVPSASTQSSTASAKPVVAATKAEAPRETAHPDSRPARQDHTILIYMDESFGGGSDYQRNMSIGATVVDPDDEEALKPFMQTLYPFGWQPGDEVKARGKAREQLEAMLQHANTDRAATYAVYSPLSDTGNFSLSFGILYPYVAALIRILGALPTLPTKVRVAMDQRSEITDEQLAMAARMLHAYVKAQTGNDVIFMFRTTDSKQTIGVQYSDFVSHAAMIFGPDQIKNAGIHKLPAIGTQLGDQLQLFAMVGLQKYLLDDGPVQDEAPQPFKNPLLNAADRMTHLAEKAADMPDVPEDTFAQAKLVVNQLLQIAPGSVAGTINKMPFQSWYDILARTAGILHYTDESLPPFRIDPDAMQIATDALNNIQALLAGAR</sequence>
<evidence type="ECO:0000313" key="3">
    <source>
        <dbReference type="Proteomes" id="UP001597212"/>
    </source>
</evidence>
<proteinExistence type="predicted"/>
<organism evidence="2 3">
    <name type="scientific">Lacticaseibacillus hegangensis</name>
    <dbReference type="NCBI Taxonomy" id="2486010"/>
    <lineage>
        <taxon>Bacteria</taxon>
        <taxon>Bacillati</taxon>
        <taxon>Bacillota</taxon>
        <taxon>Bacilli</taxon>
        <taxon>Lactobacillales</taxon>
        <taxon>Lactobacillaceae</taxon>
        <taxon>Lacticaseibacillus</taxon>
    </lineage>
</organism>
<dbReference type="InterPro" id="IPR001387">
    <property type="entry name" value="Cro/C1-type_HTH"/>
</dbReference>
<dbReference type="RefSeq" id="WP_125757842.1">
    <property type="nucleotide sequence ID" value="NZ_JBHTOK010000056.1"/>
</dbReference>
<evidence type="ECO:0008006" key="4">
    <source>
        <dbReference type="Google" id="ProtNLM"/>
    </source>
</evidence>
<comment type="caution">
    <text evidence="2">The sequence shown here is derived from an EMBL/GenBank/DDBJ whole genome shotgun (WGS) entry which is preliminary data.</text>
</comment>
<dbReference type="CDD" id="cd00093">
    <property type="entry name" value="HTH_XRE"/>
    <property type="match status" value="1"/>
</dbReference>
<feature type="compositionally biased region" description="Basic and acidic residues" evidence="1">
    <location>
        <begin position="298"/>
        <end position="314"/>
    </location>
</feature>
<feature type="compositionally biased region" description="Low complexity" evidence="1">
    <location>
        <begin position="123"/>
        <end position="143"/>
    </location>
</feature>
<keyword evidence="3" id="KW-1185">Reference proteome</keyword>
<name>A0ABW4CXF8_9LACO</name>
<evidence type="ECO:0000256" key="1">
    <source>
        <dbReference type="SAM" id="MobiDB-lite"/>
    </source>
</evidence>
<feature type="compositionally biased region" description="Low complexity" evidence="1">
    <location>
        <begin position="187"/>
        <end position="204"/>
    </location>
</feature>
<feature type="compositionally biased region" description="Low complexity" evidence="1">
    <location>
        <begin position="161"/>
        <end position="178"/>
    </location>
</feature>
<feature type="compositionally biased region" description="Polar residues" evidence="1">
    <location>
        <begin position="226"/>
        <end position="237"/>
    </location>
</feature>
<evidence type="ECO:0000313" key="2">
    <source>
        <dbReference type="EMBL" id="MFD1441018.1"/>
    </source>
</evidence>
<feature type="compositionally biased region" description="Low complexity" evidence="1">
    <location>
        <begin position="253"/>
        <end position="290"/>
    </location>
</feature>
<feature type="compositionally biased region" description="Polar residues" evidence="1">
    <location>
        <begin position="88"/>
        <end position="108"/>
    </location>
</feature>
<feature type="region of interest" description="Disordered" evidence="1">
    <location>
        <begin position="74"/>
        <end position="314"/>
    </location>
</feature>
<accession>A0ABW4CXF8</accession>
<protein>
    <recommendedName>
        <fullName evidence="4">DUF3800 domain-containing protein</fullName>
    </recommendedName>
</protein>
<gene>
    <name evidence="2" type="ORF">ACFQ5K_06510</name>
</gene>
<dbReference type="Proteomes" id="UP001597212">
    <property type="component" value="Unassembled WGS sequence"/>
</dbReference>